<comment type="caution">
    <text evidence="1">The sequence shown here is derived from an EMBL/GenBank/DDBJ whole genome shotgun (WGS) entry which is preliminary data.</text>
</comment>
<evidence type="ECO:0000313" key="2">
    <source>
        <dbReference type="Proteomes" id="UP001054252"/>
    </source>
</evidence>
<dbReference type="AlphaFoldDB" id="A0AAV5M1N5"/>
<reference evidence="1 2" key="1">
    <citation type="journal article" date="2021" name="Commun. Biol.">
        <title>The genome of Shorea leprosula (Dipterocarpaceae) highlights the ecological relevance of drought in aseasonal tropical rainforests.</title>
        <authorList>
            <person name="Ng K.K.S."/>
            <person name="Kobayashi M.J."/>
            <person name="Fawcett J.A."/>
            <person name="Hatakeyama M."/>
            <person name="Paape T."/>
            <person name="Ng C.H."/>
            <person name="Ang C.C."/>
            <person name="Tnah L.H."/>
            <person name="Lee C.T."/>
            <person name="Nishiyama T."/>
            <person name="Sese J."/>
            <person name="O'Brien M.J."/>
            <person name="Copetti D."/>
            <person name="Mohd Noor M.I."/>
            <person name="Ong R.C."/>
            <person name="Putra M."/>
            <person name="Sireger I.Z."/>
            <person name="Indrioko S."/>
            <person name="Kosugi Y."/>
            <person name="Izuno A."/>
            <person name="Isagi Y."/>
            <person name="Lee S.L."/>
            <person name="Shimizu K.K."/>
        </authorList>
    </citation>
    <scope>NUCLEOTIDE SEQUENCE [LARGE SCALE GENOMIC DNA]</scope>
    <source>
        <strain evidence="1">214</strain>
    </source>
</reference>
<evidence type="ECO:0000313" key="1">
    <source>
        <dbReference type="EMBL" id="GKV43363.1"/>
    </source>
</evidence>
<keyword evidence="2" id="KW-1185">Reference proteome</keyword>
<gene>
    <name evidence="1" type="ORF">SLEP1_g50663</name>
</gene>
<dbReference type="Proteomes" id="UP001054252">
    <property type="component" value="Unassembled WGS sequence"/>
</dbReference>
<protein>
    <submittedName>
        <fullName evidence="1">Uncharacterized protein</fullName>
    </submittedName>
</protein>
<dbReference type="EMBL" id="BPVZ01000168">
    <property type="protein sequence ID" value="GKV43363.1"/>
    <property type="molecule type" value="Genomic_DNA"/>
</dbReference>
<proteinExistence type="predicted"/>
<accession>A0AAV5M1N5</accession>
<organism evidence="1 2">
    <name type="scientific">Rubroshorea leprosula</name>
    <dbReference type="NCBI Taxonomy" id="152421"/>
    <lineage>
        <taxon>Eukaryota</taxon>
        <taxon>Viridiplantae</taxon>
        <taxon>Streptophyta</taxon>
        <taxon>Embryophyta</taxon>
        <taxon>Tracheophyta</taxon>
        <taxon>Spermatophyta</taxon>
        <taxon>Magnoliopsida</taxon>
        <taxon>eudicotyledons</taxon>
        <taxon>Gunneridae</taxon>
        <taxon>Pentapetalae</taxon>
        <taxon>rosids</taxon>
        <taxon>malvids</taxon>
        <taxon>Malvales</taxon>
        <taxon>Dipterocarpaceae</taxon>
        <taxon>Rubroshorea</taxon>
    </lineage>
</organism>
<name>A0AAV5M1N5_9ROSI</name>
<sequence>MNCPLLCFVCYDSCTGSKTSAIGYYFVGTVQRKEGRKRPATSFRVANRRLPQEQIPYISATLALLFRGCFVA</sequence>